<feature type="transmembrane region" description="Helical" evidence="1">
    <location>
        <begin position="53"/>
        <end position="70"/>
    </location>
</feature>
<proteinExistence type="predicted"/>
<keyword evidence="3" id="KW-1185">Reference proteome</keyword>
<keyword evidence="1" id="KW-0812">Transmembrane</keyword>
<keyword evidence="1" id="KW-1133">Transmembrane helix</keyword>
<reference evidence="2 3" key="1">
    <citation type="submission" date="2020-09" db="EMBL/GenBank/DDBJ databases">
        <title>Paenibacillus sp. strain PR3 16S rRNA gene Genome sequencing and assembly.</title>
        <authorList>
            <person name="Kim J."/>
        </authorList>
    </citation>
    <scope>NUCLEOTIDE SEQUENCE [LARGE SCALE GENOMIC DNA]</scope>
    <source>
        <strain evidence="2 3">PR3</strain>
    </source>
</reference>
<sequence>MGVIIIKKGYYFIIVIAAAMLLISQTHVKESFGDQIFEAIGISPWTKSNQNGLHLPVILGIFLMIIGVAGSQRTLRNRHPKISRMILIGCIAFFFIFPFMTQGVMFAAKYNAADAASVQVTNAKCDFASNENKVTADCSFKIFNYGKAEEVVIHPVLPTNWHRNVDIDFGAITVTLDRHSKQNMTVRFNGTQNNGSGFTGWGQDIGMKVISTNRAKQ</sequence>
<organism evidence="2 3">
    <name type="scientific">Paenibacillus terricola</name>
    <dbReference type="NCBI Taxonomy" id="2763503"/>
    <lineage>
        <taxon>Bacteria</taxon>
        <taxon>Bacillati</taxon>
        <taxon>Bacillota</taxon>
        <taxon>Bacilli</taxon>
        <taxon>Bacillales</taxon>
        <taxon>Paenibacillaceae</taxon>
        <taxon>Paenibacillus</taxon>
    </lineage>
</organism>
<protein>
    <submittedName>
        <fullName evidence="2">Uncharacterized protein</fullName>
    </submittedName>
</protein>
<dbReference type="RefSeq" id="WP_191206447.1">
    <property type="nucleotide sequence ID" value="NZ_JACXZA010000008.1"/>
</dbReference>
<feature type="transmembrane region" description="Helical" evidence="1">
    <location>
        <begin position="9"/>
        <end position="28"/>
    </location>
</feature>
<name>A0ABR8N1T1_9BACL</name>
<evidence type="ECO:0000256" key="1">
    <source>
        <dbReference type="SAM" id="Phobius"/>
    </source>
</evidence>
<dbReference type="EMBL" id="JACXZA010000008">
    <property type="protein sequence ID" value="MBD3922138.1"/>
    <property type="molecule type" value="Genomic_DNA"/>
</dbReference>
<evidence type="ECO:0000313" key="2">
    <source>
        <dbReference type="EMBL" id="MBD3922138.1"/>
    </source>
</evidence>
<comment type="caution">
    <text evidence="2">The sequence shown here is derived from an EMBL/GenBank/DDBJ whole genome shotgun (WGS) entry which is preliminary data.</text>
</comment>
<keyword evidence="1" id="KW-0472">Membrane</keyword>
<evidence type="ECO:0000313" key="3">
    <source>
        <dbReference type="Proteomes" id="UP000609346"/>
    </source>
</evidence>
<gene>
    <name evidence="2" type="ORF">H8B09_25500</name>
</gene>
<dbReference type="Proteomes" id="UP000609346">
    <property type="component" value="Unassembled WGS sequence"/>
</dbReference>
<accession>A0ABR8N1T1</accession>
<feature type="transmembrane region" description="Helical" evidence="1">
    <location>
        <begin position="82"/>
        <end position="100"/>
    </location>
</feature>